<proteinExistence type="predicted"/>
<sequence>MNSRPLHPISSDPSDLNPLTPEHFLIGRLLTALPYPDVTDVTINRLDRFQLLQAIQQRFWKRWQADQPKPNLNLHQLQQPHKWKNSYTGESWHRHHGSA</sequence>
<dbReference type="OrthoDB" id="6615390at2759"/>
<protein>
    <submittedName>
        <fullName evidence="1">Uncharacterized protein</fullName>
    </submittedName>
</protein>
<keyword evidence="2" id="KW-1185">Reference proteome</keyword>
<evidence type="ECO:0000313" key="1">
    <source>
        <dbReference type="EMBL" id="KOX76030.1"/>
    </source>
</evidence>
<accession>A0A0M9A2N4</accession>
<dbReference type="STRING" id="166423.A0A0M9A2N4"/>
<gene>
    <name evidence="1" type="ORF">WN51_12517</name>
</gene>
<reference evidence="1 2" key="1">
    <citation type="submission" date="2015-07" db="EMBL/GenBank/DDBJ databases">
        <title>The genome of Melipona quadrifasciata.</title>
        <authorList>
            <person name="Pan H."/>
            <person name="Kapheim K."/>
        </authorList>
    </citation>
    <scope>NUCLEOTIDE SEQUENCE [LARGE SCALE GENOMIC DNA]</scope>
    <source>
        <strain evidence="1">0111107301</strain>
        <tissue evidence="1">Whole body</tissue>
    </source>
</reference>
<name>A0A0M9A2N4_9HYME</name>
<evidence type="ECO:0000313" key="2">
    <source>
        <dbReference type="Proteomes" id="UP000053105"/>
    </source>
</evidence>
<dbReference type="EMBL" id="KQ435755">
    <property type="protein sequence ID" value="KOX76030.1"/>
    <property type="molecule type" value="Genomic_DNA"/>
</dbReference>
<dbReference type="AlphaFoldDB" id="A0A0M9A2N4"/>
<dbReference type="Proteomes" id="UP000053105">
    <property type="component" value="Unassembled WGS sequence"/>
</dbReference>
<organism evidence="1 2">
    <name type="scientific">Melipona quadrifasciata</name>
    <dbReference type="NCBI Taxonomy" id="166423"/>
    <lineage>
        <taxon>Eukaryota</taxon>
        <taxon>Metazoa</taxon>
        <taxon>Ecdysozoa</taxon>
        <taxon>Arthropoda</taxon>
        <taxon>Hexapoda</taxon>
        <taxon>Insecta</taxon>
        <taxon>Pterygota</taxon>
        <taxon>Neoptera</taxon>
        <taxon>Endopterygota</taxon>
        <taxon>Hymenoptera</taxon>
        <taxon>Apocrita</taxon>
        <taxon>Aculeata</taxon>
        <taxon>Apoidea</taxon>
        <taxon>Anthophila</taxon>
        <taxon>Apidae</taxon>
        <taxon>Melipona</taxon>
    </lineage>
</organism>